<evidence type="ECO:0000313" key="1">
    <source>
        <dbReference type="EMBL" id="RXW13718.1"/>
    </source>
</evidence>
<sequence length="56" mass="5784">AARQAPGSIPAEVAVKSDGNTISVYRREEDLAARQAPGSIPAEVAVKSDGNTISVY</sequence>
<dbReference type="EMBL" id="SDEE01000848">
    <property type="protein sequence ID" value="RXW13718.1"/>
    <property type="molecule type" value="Genomic_DNA"/>
</dbReference>
<proteinExistence type="predicted"/>
<feature type="non-terminal residue" evidence="1">
    <location>
        <position position="1"/>
    </location>
</feature>
<dbReference type="AlphaFoldDB" id="A0A4V1Q236"/>
<reference evidence="1 2" key="1">
    <citation type="submission" date="2019-01" db="EMBL/GenBank/DDBJ databases">
        <title>Draft genome sequence of Psathyrella aberdarensis IHI B618.</title>
        <authorList>
            <person name="Buettner E."/>
            <person name="Kellner H."/>
        </authorList>
    </citation>
    <scope>NUCLEOTIDE SEQUENCE [LARGE SCALE GENOMIC DNA]</scope>
    <source>
        <strain evidence="1 2">IHI B618</strain>
    </source>
</reference>
<protein>
    <submittedName>
        <fullName evidence="1">Uncharacterized protein</fullName>
    </submittedName>
</protein>
<comment type="caution">
    <text evidence="1">The sequence shown here is derived from an EMBL/GenBank/DDBJ whole genome shotgun (WGS) entry which is preliminary data.</text>
</comment>
<name>A0A4V1Q236_9AGAR</name>
<evidence type="ECO:0000313" key="2">
    <source>
        <dbReference type="Proteomes" id="UP000290288"/>
    </source>
</evidence>
<accession>A0A4V1Q236</accession>
<gene>
    <name evidence="1" type="ORF">EST38_g12133</name>
</gene>
<dbReference type="OrthoDB" id="3348811at2759"/>
<organism evidence="1 2">
    <name type="scientific">Candolleomyces aberdarensis</name>
    <dbReference type="NCBI Taxonomy" id="2316362"/>
    <lineage>
        <taxon>Eukaryota</taxon>
        <taxon>Fungi</taxon>
        <taxon>Dikarya</taxon>
        <taxon>Basidiomycota</taxon>
        <taxon>Agaricomycotina</taxon>
        <taxon>Agaricomycetes</taxon>
        <taxon>Agaricomycetidae</taxon>
        <taxon>Agaricales</taxon>
        <taxon>Agaricineae</taxon>
        <taxon>Psathyrellaceae</taxon>
        <taxon>Candolleomyces</taxon>
    </lineage>
</organism>
<keyword evidence="2" id="KW-1185">Reference proteome</keyword>
<dbReference type="Proteomes" id="UP000290288">
    <property type="component" value="Unassembled WGS sequence"/>
</dbReference>